<accession>A0A7S4CU40</accession>
<dbReference type="AlphaFoldDB" id="A0A7S4CU40"/>
<organism evidence="2">
    <name type="scientific">Eutreptiella gymnastica</name>
    <dbReference type="NCBI Taxonomy" id="73025"/>
    <lineage>
        <taxon>Eukaryota</taxon>
        <taxon>Discoba</taxon>
        <taxon>Euglenozoa</taxon>
        <taxon>Euglenida</taxon>
        <taxon>Spirocuta</taxon>
        <taxon>Euglenophyceae</taxon>
        <taxon>Eutreptiales</taxon>
        <taxon>Eutreptiaceae</taxon>
        <taxon>Eutreptiella</taxon>
    </lineage>
</organism>
<dbReference type="EMBL" id="HBJA01049757">
    <property type="protein sequence ID" value="CAE0806502.1"/>
    <property type="molecule type" value="Transcribed_RNA"/>
</dbReference>
<evidence type="ECO:0000256" key="1">
    <source>
        <dbReference type="SAM" id="MobiDB-lite"/>
    </source>
</evidence>
<evidence type="ECO:0000313" key="2">
    <source>
        <dbReference type="EMBL" id="CAE0806502.1"/>
    </source>
</evidence>
<gene>
    <name evidence="2" type="ORF">EGYM00163_LOCUS17630</name>
</gene>
<feature type="region of interest" description="Disordered" evidence="1">
    <location>
        <begin position="47"/>
        <end position="67"/>
    </location>
</feature>
<feature type="compositionally biased region" description="Basic and acidic residues" evidence="1">
    <location>
        <begin position="55"/>
        <end position="67"/>
    </location>
</feature>
<reference evidence="2" key="1">
    <citation type="submission" date="2021-01" db="EMBL/GenBank/DDBJ databases">
        <authorList>
            <person name="Corre E."/>
            <person name="Pelletier E."/>
            <person name="Niang G."/>
            <person name="Scheremetjew M."/>
            <person name="Finn R."/>
            <person name="Kale V."/>
            <person name="Holt S."/>
            <person name="Cochrane G."/>
            <person name="Meng A."/>
            <person name="Brown T."/>
            <person name="Cohen L."/>
        </authorList>
    </citation>
    <scope>NUCLEOTIDE SEQUENCE</scope>
    <source>
        <strain evidence="2">CCMP1594</strain>
    </source>
</reference>
<sequence length="113" mass="12264">MSPLGGSLHTRHTHLKQWPPCVHKACTLCLQLVQVVTSPCSLLPQQAHAGSADVGQKKDDMDVGELRGAEAADVGRGSAWGSSKENAQPLVVRPLLAARVTWVWKMSVLWVFK</sequence>
<protein>
    <submittedName>
        <fullName evidence="2">Uncharacterized protein</fullName>
    </submittedName>
</protein>
<name>A0A7S4CU40_9EUGL</name>
<proteinExistence type="predicted"/>